<dbReference type="Pfam" id="PF13566">
    <property type="entry name" value="DUF4130"/>
    <property type="match status" value="1"/>
</dbReference>
<dbReference type="AlphaFoldDB" id="A0A4Q0P4F6"/>
<dbReference type="Proteomes" id="UP000289238">
    <property type="component" value="Unassembled WGS sequence"/>
</dbReference>
<dbReference type="RefSeq" id="WP_128758126.1">
    <property type="nucleotide sequence ID" value="NZ_QOVM01000005.1"/>
</dbReference>
<proteinExistence type="predicted"/>
<evidence type="ECO:0000313" key="3">
    <source>
        <dbReference type="Proteomes" id="UP000289238"/>
    </source>
</evidence>
<name>A0A4Q0P4F6_9FLAO</name>
<evidence type="ECO:0000313" key="2">
    <source>
        <dbReference type="EMBL" id="RXG21450.1"/>
    </source>
</evidence>
<evidence type="ECO:0000259" key="1">
    <source>
        <dbReference type="Pfam" id="PF13566"/>
    </source>
</evidence>
<dbReference type="EMBL" id="QOVM01000005">
    <property type="protein sequence ID" value="RXG21450.1"/>
    <property type="molecule type" value="Genomic_DNA"/>
</dbReference>
<gene>
    <name evidence="2" type="ORF">DSM00_2297</name>
</gene>
<dbReference type="OrthoDB" id="5290748at2"/>
<reference evidence="2 3" key="1">
    <citation type="submission" date="2018-07" db="EMBL/GenBank/DDBJ databases">
        <title>Leeuwenhoekiella genomics.</title>
        <authorList>
            <person name="Tahon G."/>
            <person name="Willems A."/>
        </authorList>
    </citation>
    <scope>NUCLEOTIDE SEQUENCE [LARGE SCALE GENOMIC DNA]</scope>
    <source>
        <strain evidence="2 3">LMG 22550</strain>
    </source>
</reference>
<organism evidence="2 3">
    <name type="scientific">Leeuwenhoekiella aequorea</name>
    <dbReference type="NCBI Taxonomy" id="283736"/>
    <lineage>
        <taxon>Bacteria</taxon>
        <taxon>Pseudomonadati</taxon>
        <taxon>Bacteroidota</taxon>
        <taxon>Flavobacteriia</taxon>
        <taxon>Flavobacteriales</taxon>
        <taxon>Flavobacteriaceae</taxon>
        <taxon>Leeuwenhoekiella</taxon>
    </lineage>
</organism>
<feature type="domain" description="DUF4130" evidence="1">
    <location>
        <begin position="83"/>
        <end position="245"/>
    </location>
</feature>
<dbReference type="InterPro" id="IPR025404">
    <property type="entry name" value="DUF4130"/>
</dbReference>
<protein>
    <submittedName>
        <fullName evidence="2">Putative DNA metabolism protein</fullName>
    </submittedName>
</protein>
<keyword evidence="3" id="KW-1185">Reference proteome</keyword>
<comment type="caution">
    <text evidence="2">The sequence shown here is derived from an EMBL/GenBank/DDBJ whole genome shotgun (WGS) entry which is preliminary data.</text>
</comment>
<dbReference type="InterPro" id="IPR023875">
    <property type="entry name" value="DNA_repair_put"/>
</dbReference>
<sequence>MKKQTLIYDGSFEGLLTAIFQVYEERLNDVFIVDEVHYEPDFFSEPVTVYTDDGKANRVWDKLKDYKNLSKLIYWSFLSEFDERERYILEALHYVLKTQNENDYGHPAVLMLSQLTKKVGREKHRMEAFVRFKRTREDLYVSIISPDFNVLPLIAKHFKNRYADQQFVIYDTKRGYGLFYNLDSIAFIELDFNSKEDLEKAMHEEETNYNLLWQNYFSSTNIKSRVNMRLHKQHVPKRYWKYLNEKNPL</sequence>
<accession>A0A4Q0P4F6</accession>
<dbReference type="NCBIfam" id="TIGR03915">
    <property type="entry name" value="SAM_7_link_chp"/>
    <property type="match status" value="1"/>
</dbReference>